<evidence type="ECO:0000313" key="2">
    <source>
        <dbReference type="EMBL" id="CAA9401052.1"/>
    </source>
</evidence>
<sequence length="161" mass="17696">MGDAHDVEREHRLGVERRRLERHLGQPAARPRPEPDLVGGPVDRVLDHPRRQPLVEHLVPLQQRVELDVVDPLLGDGPVLHVQQVGHHHPGRGCRPLVVPGRDLRDHDRADDPEDHHHAEDLDEREPGPPAAAGAAAGDDRSDWVGVAHGLPGEGRGRGAR</sequence>
<name>A0A6J4P5X0_9BACT</name>
<proteinExistence type="predicted"/>
<feature type="region of interest" description="Disordered" evidence="1">
    <location>
        <begin position="85"/>
        <end position="161"/>
    </location>
</feature>
<feature type="region of interest" description="Disordered" evidence="1">
    <location>
        <begin position="1"/>
        <end position="45"/>
    </location>
</feature>
<organism evidence="2">
    <name type="scientific">uncultured Phycisphaerae bacterium</name>
    <dbReference type="NCBI Taxonomy" id="904963"/>
    <lineage>
        <taxon>Bacteria</taxon>
        <taxon>Pseudomonadati</taxon>
        <taxon>Planctomycetota</taxon>
        <taxon>Phycisphaerae</taxon>
        <taxon>environmental samples</taxon>
    </lineage>
</organism>
<evidence type="ECO:0000256" key="1">
    <source>
        <dbReference type="SAM" id="MobiDB-lite"/>
    </source>
</evidence>
<feature type="compositionally biased region" description="Basic and acidic residues" evidence="1">
    <location>
        <begin position="1"/>
        <end position="24"/>
    </location>
</feature>
<dbReference type="EMBL" id="CADCUQ010000388">
    <property type="protein sequence ID" value="CAA9401052.1"/>
    <property type="molecule type" value="Genomic_DNA"/>
</dbReference>
<reference evidence="2" key="1">
    <citation type="submission" date="2020-02" db="EMBL/GenBank/DDBJ databases">
        <authorList>
            <person name="Meier V. D."/>
        </authorList>
    </citation>
    <scope>NUCLEOTIDE SEQUENCE</scope>
    <source>
        <strain evidence="2">AVDCRST_MAG64</strain>
    </source>
</reference>
<feature type="compositionally biased region" description="Basic and acidic residues" evidence="1">
    <location>
        <begin position="102"/>
        <end position="120"/>
    </location>
</feature>
<protein>
    <submittedName>
        <fullName evidence="2">Uncharacterized protein</fullName>
    </submittedName>
</protein>
<gene>
    <name evidence="2" type="ORF">AVDCRST_MAG64-1695</name>
</gene>
<dbReference type="AlphaFoldDB" id="A0A6J4P5X0"/>
<accession>A0A6J4P5X0</accession>